<evidence type="ECO:0000256" key="3">
    <source>
        <dbReference type="ARBA" id="ARBA00023163"/>
    </source>
</evidence>
<dbReference type="STRING" id="1798183.GA0061080_102637"/>
<dbReference type="PROSITE" id="PS50943">
    <property type="entry name" value="HTH_CROC1"/>
    <property type="match status" value="1"/>
</dbReference>
<dbReference type="AlphaFoldDB" id="A0A1C4BY15"/>
<dbReference type="GO" id="GO:0003677">
    <property type="term" value="F:DNA binding"/>
    <property type="evidence" value="ECO:0007669"/>
    <property type="project" value="UniProtKB-KW"/>
</dbReference>
<name>A0A1C4BY15_9GAMM</name>
<evidence type="ECO:0000256" key="1">
    <source>
        <dbReference type="ARBA" id="ARBA00023015"/>
    </source>
</evidence>
<keyword evidence="3" id="KW-0804">Transcription</keyword>
<sequence>MEQSNFNERVKLAFKMSGLSQHQLAEKVGISQPAIQKILSGRSNSSRKLVEIANALDVDLFWLTTGSGEMKKGNINSNAKILGTIDDWDSNTPLDDDEVEVPFYKDIRLSAGNGFADDIEDYNGCKLRLSKSTMRRYGIDKNCTVCLTVYGDSMEPVFRDGATVAIDRADRHIRDGKIYAINHDGLLRIKILEKLPGNQIKIKSYNSGYDDEIVLQDEITILGRVWWQSSILD</sequence>
<dbReference type="RefSeq" id="WP_202113764.1">
    <property type="nucleotide sequence ID" value="NZ_FMBA01000026.1"/>
</dbReference>
<dbReference type="InterPro" id="IPR036286">
    <property type="entry name" value="LexA/Signal_pep-like_sf"/>
</dbReference>
<dbReference type="PANTHER" id="PTHR40661">
    <property type="match status" value="1"/>
</dbReference>
<dbReference type="InterPro" id="IPR001387">
    <property type="entry name" value="Cro/C1-type_HTH"/>
</dbReference>
<keyword evidence="1" id="KW-0805">Transcription regulation</keyword>
<dbReference type="Proteomes" id="UP000199698">
    <property type="component" value="Unassembled WGS sequence"/>
</dbReference>
<dbReference type="CDD" id="cd00093">
    <property type="entry name" value="HTH_XRE"/>
    <property type="match status" value="1"/>
</dbReference>
<dbReference type="InterPro" id="IPR010982">
    <property type="entry name" value="Lambda_DNA-bd_dom_sf"/>
</dbReference>
<dbReference type="SMART" id="SM00530">
    <property type="entry name" value="HTH_XRE"/>
    <property type="match status" value="1"/>
</dbReference>
<dbReference type="Pfam" id="PF01381">
    <property type="entry name" value="HTH_3"/>
    <property type="match status" value="1"/>
</dbReference>
<evidence type="ECO:0000313" key="5">
    <source>
        <dbReference type="EMBL" id="SCC11690.1"/>
    </source>
</evidence>
<dbReference type="InterPro" id="IPR039418">
    <property type="entry name" value="LexA-like"/>
</dbReference>
<protein>
    <submittedName>
        <fullName evidence="5">Phage repressor protein C, contains Cro/C1-type HTH and peptisase s24 domains</fullName>
    </submittedName>
</protein>
<evidence type="ECO:0000313" key="6">
    <source>
        <dbReference type="Proteomes" id="UP000199698"/>
    </source>
</evidence>
<gene>
    <name evidence="5" type="ORF">GA0061080_102637</name>
</gene>
<dbReference type="PANTHER" id="PTHR40661:SF2">
    <property type="entry name" value="HTH-TYPE TRANSCRIPTIONAL REGULATOR PRTR"/>
    <property type="match status" value="1"/>
</dbReference>
<evidence type="ECO:0000259" key="4">
    <source>
        <dbReference type="PROSITE" id="PS50943"/>
    </source>
</evidence>
<proteinExistence type="predicted"/>
<reference evidence="6" key="1">
    <citation type="submission" date="2016-08" db="EMBL/GenBank/DDBJ databases">
        <authorList>
            <person name="Varghese N."/>
            <person name="Submissions Spin"/>
        </authorList>
    </citation>
    <scope>NUCLEOTIDE SEQUENCE [LARGE SCALE GENOMIC DNA]</scope>
    <source>
        <strain evidence="6">R-53144</strain>
    </source>
</reference>
<evidence type="ECO:0000256" key="2">
    <source>
        <dbReference type="ARBA" id="ARBA00023125"/>
    </source>
</evidence>
<dbReference type="InterPro" id="IPR015927">
    <property type="entry name" value="Peptidase_S24_S26A/B/C"/>
</dbReference>
<accession>A0A1C4BY15</accession>
<dbReference type="EMBL" id="FMBA01000026">
    <property type="protein sequence ID" value="SCC11690.1"/>
    <property type="molecule type" value="Genomic_DNA"/>
</dbReference>
<organism evidence="5 6">
    <name type="scientific">Gilliamella intestini</name>
    <dbReference type="NCBI Taxonomy" id="1798183"/>
    <lineage>
        <taxon>Bacteria</taxon>
        <taxon>Pseudomonadati</taxon>
        <taxon>Pseudomonadota</taxon>
        <taxon>Gammaproteobacteria</taxon>
        <taxon>Orbales</taxon>
        <taxon>Orbaceae</taxon>
        <taxon>Gilliamella</taxon>
    </lineage>
</organism>
<dbReference type="Pfam" id="PF00717">
    <property type="entry name" value="Peptidase_S24"/>
    <property type="match status" value="1"/>
</dbReference>
<keyword evidence="6" id="KW-1185">Reference proteome</keyword>
<dbReference type="CDD" id="cd06529">
    <property type="entry name" value="S24_LexA-like"/>
    <property type="match status" value="1"/>
</dbReference>
<keyword evidence="2" id="KW-0238">DNA-binding</keyword>
<dbReference type="SUPFAM" id="SSF51306">
    <property type="entry name" value="LexA/Signal peptidase"/>
    <property type="match status" value="1"/>
</dbReference>
<feature type="domain" description="HTH cro/C1-type" evidence="4">
    <location>
        <begin position="10"/>
        <end position="63"/>
    </location>
</feature>
<dbReference type="Gene3D" id="1.10.260.40">
    <property type="entry name" value="lambda repressor-like DNA-binding domains"/>
    <property type="match status" value="1"/>
</dbReference>
<dbReference type="SUPFAM" id="SSF47413">
    <property type="entry name" value="lambda repressor-like DNA-binding domains"/>
    <property type="match status" value="1"/>
</dbReference>
<dbReference type="Gene3D" id="2.10.109.10">
    <property type="entry name" value="Umud Fragment, subunit A"/>
    <property type="match status" value="1"/>
</dbReference>